<keyword evidence="1" id="KW-0472">Membrane</keyword>
<evidence type="ECO:0008006" key="4">
    <source>
        <dbReference type="Google" id="ProtNLM"/>
    </source>
</evidence>
<accession>A0A1F5K8X8</accession>
<dbReference type="SUPFAM" id="SSF63446">
    <property type="entry name" value="Type I dockerin domain"/>
    <property type="match status" value="1"/>
</dbReference>
<keyword evidence="1" id="KW-1133">Transmembrane helix</keyword>
<dbReference type="Gene3D" id="2.60.120.200">
    <property type="match status" value="1"/>
</dbReference>
<dbReference type="Pfam" id="PF13385">
    <property type="entry name" value="Laminin_G_3"/>
    <property type="match status" value="1"/>
</dbReference>
<dbReference type="InterPro" id="IPR036439">
    <property type="entry name" value="Dockerin_dom_sf"/>
</dbReference>
<dbReference type="Pfam" id="PF00404">
    <property type="entry name" value="Dockerin_1"/>
    <property type="match status" value="1"/>
</dbReference>
<sequence length="398" mass="43636">MPDKSCKGNIHLALILLISFLIALFFVYKNYSSDFIATAGKPGVSVPSPTPASVCNMPLIPEFNKAAVLTGTGVNDKLILIKQPTAINLSGDFTIEAWIKLNDIQTINSEGRKTIFGRASTGNTAGVSLSMERIDITSLIIPRLKLTVASLPYNQNYIGETIYGTSPILPNMWYHVAAVKNGSNLSLFINGKKEKLLDNGQSSQDGVYTGQLLDSGDSPISIGGLYFDGAIKEENNIEGAIEEVRISNSARYSANFTVSVNPFTTDVNTMALFHLDENTIDSTGSNTGEILGDVIFSDSSLQYSPDSDFDGWSDCSESKIGTNFSKACPMNIKDVVWVPDFNNDKKVDSNDRRIIDNAFDPKTYLNAKYNKRYDLNTDGKLDTKDRNLIEFFINQSCN</sequence>
<evidence type="ECO:0000256" key="1">
    <source>
        <dbReference type="SAM" id="Phobius"/>
    </source>
</evidence>
<reference evidence="2 3" key="1">
    <citation type="journal article" date="2016" name="Nat. Commun.">
        <title>Thousands of microbial genomes shed light on interconnected biogeochemical processes in an aquifer system.</title>
        <authorList>
            <person name="Anantharaman K."/>
            <person name="Brown C.T."/>
            <person name="Hug L.A."/>
            <person name="Sharon I."/>
            <person name="Castelle C.J."/>
            <person name="Probst A.J."/>
            <person name="Thomas B.C."/>
            <person name="Singh A."/>
            <person name="Wilkins M.J."/>
            <person name="Karaoz U."/>
            <person name="Brodie E.L."/>
            <person name="Williams K.H."/>
            <person name="Hubbard S.S."/>
            <person name="Banfield J.F."/>
        </authorList>
    </citation>
    <scope>NUCLEOTIDE SEQUENCE [LARGE SCALE GENOMIC DNA]</scope>
</reference>
<comment type="caution">
    <text evidence="2">The sequence shown here is derived from an EMBL/GenBank/DDBJ whole genome shotgun (WGS) entry which is preliminary data.</text>
</comment>
<dbReference type="InterPro" id="IPR013320">
    <property type="entry name" value="ConA-like_dom_sf"/>
</dbReference>
<dbReference type="GO" id="GO:0000272">
    <property type="term" value="P:polysaccharide catabolic process"/>
    <property type="evidence" value="ECO:0007669"/>
    <property type="project" value="InterPro"/>
</dbReference>
<dbReference type="SUPFAM" id="SSF49899">
    <property type="entry name" value="Concanavalin A-like lectins/glucanases"/>
    <property type="match status" value="1"/>
</dbReference>
<dbReference type="EMBL" id="MFDE01000044">
    <property type="protein sequence ID" value="OGE37377.1"/>
    <property type="molecule type" value="Genomic_DNA"/>
</dbReference>
<feature type="transmembrane region" description="Helical" evidence="1">
    <location>
        <begin position="12"/>
        <end position="28"/>
    </location>
</feature>
<dbReference type="GO" id="GO:0004553">
    <property type="term" value="F:hydrolase activity, hydrolyzing O-glycosyl compounds"/>
    <property type="evidence" value="ECO:0007669"/>
    <property type="project" value="InterPro"/>
</dbReference>
<dbReference type="Proteomes" id="UP000176527">
    <property type="component" value="Unassembled WGS sequence"/>
</dbReference>
<protein>
    <recommendedName>
        <fullName evidence="4">Dockerin domain-containing protein</fullName>
    </recommendedName>
</protein>
<dbReference type="Gene3D" id="1.10.1330.10">
    <property type="entry name" value="Dockerin domain"/>
    <property type="match status" value="1"/>
</dbReference>
<name>A0A1F5K8X8_9BACT</name>
<dbReference type="AlphaFoldDB" id="A0A1F5K8X8"/>
<dbReference type="InterPro" id="IPR002105">
    <property type="entry name" value="Dockerin_1_rpt"/>
</dbReference>
<proteinExistence type="predicted"/>
<gene>
    <name evidence="2" type="ORF">A3F00_02785</name>
</gene>
<evidence type="ECO:0000313" key="2">
    <source>
        <dbReference type="EMBL" id="OGE37377.1"/>
    </source>
</evidence>
<evidence type="ECO:0000313" key="3">
    <source>
        <dbReference type="Proteomes" id="UP000176527"/>
    </source>
</evidence>
<organism evidence="2 3">
    <name type="scientific">Candidatus Daviesbacteria bacterium RIFCSPHIGHO2_12_FULL_37_11</name>
    <dbReference type="NCBI Taxonomy" id="1797777"/>
    <lineage>
        <taxon>Bacteria</taxon>
        <taxon>Candidatus Daviesiibacteriota</taxon>
    </lineage>
</organism>
<keyword evidence="1" id="KW-0812">Transmembrane</keyword>